<sequence length="121" mass="14183">MLLLMMSLAGCNENEKLIRVDYQISEMRTGNGGIITDVNQVKSIGAQLERVNWENAKVKMARKEDLKLTLFYLYDPNMPERLEEYKIWFHNDMDADISNLNEHKYGKLSREDAEKLKTQIK</sequence>
<evidence type="ECO:0000313" key="2">
    <source>
        <dbReference type="Proteomes" id="UP001549097"/>
    </source>
</evidence>
<dbReference type="Proteomes" id="UP001549097">
    <property type="component" value="Unassembled WGS sequence"/>
</dbReference>
<evidence type="ECO:0008006" key="3">
    <source>
        <dbReference type="Google" id="ProtNLM"/>
    </source>
</evidence>
<gene>
    <name evidence="1" type="ORF">ABID52_002850</name>
</gene>
<comment type="caution">
    <text evidence="1">The sequence shown here is derived from an EMBL/GenBank/DDBJ whole genome shotgun (WGS) entry which is preliminary data.</text>
</comment>
<organism evidence="1 2">
    <name type="scientific">Fictibacillus halophilus</name>
    <dbReference type="NCBI Taxonomy" id="1610490"/>
    <lineage>
        <taxon>Bacteria</taxon>
        <taxon>Bacillati</taxon>
        <taxon>Bacillota</taxon>
        <taxon>Bacilli</taxon>
        <taxon>Bacillales</taxon>
        <taxon>Fictibacillaceae</taxon>
        <taxon>Fictibacillus</taxon>
    </lineage>
</organism>
<name>A0ABV2LL07_9BACL</name>
<reference evidence="1 2" key="1">
    <citation type="submission" date="2024-06" db="EMBL/GenBank/DDBJ databases">
        <title>Genomic Encyclopedia of Type Strains, Phase IV (KMG-IV): sequencing the most valuable type-strain genomes for metagenomic binning, comparative biology and taxonomic classification.</title>
        <authorList>
            <person name="Goeker M."/>
        </authorList>
    </citation>
    <scope>NUCLEOTIDE SEQUENCE [LARGE SCALE GENOMIC DNA]</scope>
    <source>
        <strain evidence="1 2">DSM 100124</strain>
    </source>
</reference>
<dbReference type="EMBL" id="JBEPMP010000001">
    <property type="protein sequence ID" value="MET3729269.1"/>
    <property type="molecule type" value="Genomic_DNA"/>
</dbReference>
<proteinExistence type="predicted"/>
<protein>
    <recommendedName>
        <fullName evidence="3">DUF4825 domain-containing protein</fullName>
    </recommendedName>
</protein>
<keyword evidence="2" id="KW-1185">Reference proteome</keyword>
<accession>A0ABV2LL07</accession>
<evidence type="ECO:0000313" key="1">
    <source>
        <dbReference type="EMBL" id="MET3729269.1"/>
    </source>
</evidence>